<accession>A0A0C3BAM8</accession>
<evidence type="ECO:0000256" key="6">
    <source>
        <dbReference type="ARBA" id="ARBA00023015"/>
    </source>
</evidence>
<feature type="region of interest" description="Disordered" evidence="11">
    <location>
        <begin position="58"/>
        <end position="93"/>
    </location>
</feature>
<evidence type="ECO:0000256" key="1">
    <source>
        <dbReference type="ARBA" id="ARBA00004123"/>
    </source>
</evidence>
<dbReference type="GO" id="GO:0070461">
    <property type="term" value="C:SAGA-type complex"/>
    <property type="evidence" value="ECO:0007669"/>
    <property type="project" value="UniProtKB-ARBA"/>
</dbReference>
<dbReference type="STRING" id="933852.A0A0C3BAM8"/>
<feature type="compositionally biased region" description="Polar residues" evidence="11">
    <location>
        <begin position="59"/>
        <end position="82"/>
    </location>
</feature>
<keyword evidence="2" id="KW-0479">Metal-binding</keyword>
<keyword evidence="5" id="KW-0156">Chromatin regulator</keyword>
<dbReference type="Pfam" id="PF08209">
    <property type="entry name" value="Sgf11"/>
    <property type="match status" value="1"/>
</dbReference>
<dbReference type="GO" id="GO:0008270">
    <property type="term" value="F:zinc ion binding"/>
    <property type="evidence" value="ECO:0007669"/>
    <property type="project" value="UniProtKB-KW"/>
</dbReference>
<evidence type="ECO:0000313" key="12">
    <source>
        <dbReference type="EMBL" id="KIM29144.1"/>
    </source>
</evidence>
<evidence type="ECO:0000256" key="11">
    <source>
        <dbReference type="SAM" id="MobiDB-lite"/>
    </source>
</evidence>
<dbReference type="InterPro" id="IPR013246">
    <property type="entry name" value="SAGA_su_Sgf11"/>
</dbReference>
<evidence type="ECO:0000256" key="7">
    <source>
        <dbReference type="ARBA" id="ARBA00023159"/>
    </source>
</evidence>
<dbReference type="EMBL" id="KN824290">
    <property type="protein sequence ID" value="KIM29144.1"/>
    <property type="molecule type" value="Genomic_DNA"/>
</dbReference>
<dbReference type="Proteomes" id="UP000054097">
    <property type="component" value="Unassembled WGS sequence"/>
</dbReference>
<dbReference type="HOGENOM" id="CLU_1372948_0_0_1"/>
<reference evidence="13" key="2">
    <citation type="submission" date="2015-01" db="EMBL/GenBank/DDBJ databases">
        <title>Evolutionary Origins and Diversification of the Mycorrhizal Mutualists.</title>
        <authorList>
            <consortium name="DOE Joint Genome Institute"/>
            <consortium name="Mycorrhizal Genomics Consortium"/>
            <person name="Kohler A."/>
            <person name="Kuo A."/>
            <person name="Nagy L.G."/>
            <person name="Floudas D."/>
            <person name="Copeland A."/>
            <person name="Barry K.W."/>
            <person name="Cichocki N."/>
            <person name="Veneault-Fourrey C."/>
            <person name="LaButti K."/>
            <person name="Lindquist E.A."/>
            <person name="Lipzen A."/>
            <person name="Lundell T."/>
            <person name="Morin E."/>
            <person name="Murat C."/>
            <person name="Riley R."/>
            <person name="Ohm R."/>
            <person name="Sun H."/>
            <person name="Tunlid A."/>
            <person name="Henrissat B."/>
            <person name="Grigoriev I.V."/>
            <person name="Hibbett D.S."/>
            <person name="Martin F."/>
        </authorList>
    </citation>
    <scope>NUCLEOTIDE SEQUENCE [LARGE SCALE GENOMIC DNA]</scope>
    <source>
        <strain evidence="13">MAFF 305830</strain>
    </source>
</reference>
<feature type="compositionally biased region" description="Basic residues" evidence="11">
    <location>
        <begin position="188"/>
        <end position="199"/>
    </location>
</feature>
<keyword evidence="4" id="KW-0862">Zinc</keyword>
<sequence length="199" mass="21189">MPPKAKQEIIAAMAKRIFDDMVSELQFDTILKARQDADKAKRLCRCCGTHCSLPHTPGASVSVNPSTTHLTVGQQPASQNKNSVSSSSGSGTPTKDNGNILLICPVCKRQFASNRIAAHLATCMGISTGSRRGARSAKAKMDERPGSPYVDLPDEVVSGSQKAKSKKKDSNGNGKRPPSPSVIDTPTKKLKKQKIGSCE</sequence>
<evidence type="ECO:0000256" key="4">
    <source>
        <dbReference type="ARBA" id="ARBA00022833"/>
    </source>
</evidence>
<keyword evidence="13" id="KW-1185">Reference proteome</keyword>
<dbReference type="OrthoDB" id="21557at2759"/>
<keyword evidence="9" id="KW-0539">Nucleus</keyword>
<comment type="subcellular location">
    <subcellularLocation>
        <location evidence="1 10">Nucleus</location>
    </subcellularLocation>
</comment>
<evidence type="ECO:0000256" key="10">
    <source>
        <dbReference type="RuleBase" id="RU261113"/>
    </source>
</evidence>
<evidence type="ECO:0000256" key="8">
    <source>
        <dbReference type="ARBA" id="ARBA00023163"/>
    </source>
</evidence>
<evidence type="ECO:0000256" key="2">
    <source>
        <dbReference type="ARBA" id="ARBA00022723"/>
    </source>
</evidence>
<name>A0A0C3BAM8_SERVB</name>
<dbReference type="GO" id="GO:0006325">
    <property type="term" value="P:chromatin organization"/>
    <property type="evidence" value="ECO:0007669"/>
    <property type="project" value="UniProtKB-KW"/>
</dbReference>
<keyword evidence="7 10" id="KW-0010">Activator</keyword>
<keyword evidence="6" id="KW-0805">Transcription regulation</keyword>
<feature type="region of interest" description="Disordered" evidence="11">
    <location>
        <begin position="129"/>
        <end position="199"/>
    </location>
</feature>
<keyword evidence="8" id="KW-0804">Transcription</keyword>
<reference evidence="12 13" key="1">
    <citation type="submission" date="2014-04" db="EMBL/GenBank/DDBJ databases">
        <authorList>
            <consortium name="DOE Joint Genome Institute"/>
            <person name="Kuo A."/>
            <person name="Zuccaro A."/>
            <person name="Kohler A."/>
            <person name="Nagy L.G."/>
            <person name="Floudas D."/>
            <person name="Copeland A."/>
            <person name="Barry K.W."/>
            <person name="Cichocki N."/>
            <person name="Veneault-Fourrey C."/>
            <person name="LaButti K."/>
            <person name="Lindquist E.A."/>
            <person name="Lipzen A."/>
            <person name="Lundell T."/>
            <person name="Morin E."/>
            <person name="Murat C."/>
            <person name="Sun H."/>
            <person name="Tunlid A."/>
            <person name="Henrissat B."/>
            <person name="Grigoriev I.V."/>
            <person name="Hibbett D.S."/>
            <person name="Martin F."/>
            <person name="Nordberg H.P."/>
            <person name="Cantor M.N."/>
            <person name="Hua S.X."/>
        </authorList>
    </citation>
    <scope>NUCLEOTIDE SEQUENCE [LARGE SCALE GENOMIC DNA]</scope>
    <source>
        <strain evidence="12 13">MAFF 305830</strain>
    </source>
</reference>
<dbReference type="AlphaFoldDB" id="A0A0C3BAM8"/>
<keyword evidence="3" id="KW-0863">Zinc-finger</keyword>
<protein>
    <recommendedName>
        <fullName evidence="10">SAGA-associated factor 11</fullName>
    </recommendedName>
</protein>
<evidence type="ECO:0000256" key="5">
    <source>
        <dbReference type="ARBA" id="ARBA00022853"/>
    </source>
</evidence>
<gene>
    <name evidence="12" type="ORF">M408DRAFT_128876</name>
</gene>
<proteinExistence type="inferred from homology"/>
<dbReference type="GO" id="GO:0005634">
    <property type="term" value="C:nucleus"/>
    <property type="evidence" value="ECO:0007669"/>
    <property type="project" value="UniProtKB-SubCell"/>
</dbReference>
<evidence type="ECO:0000256" key="3">
    <source>
        <dbReference type="ARBA" id="ARBA00022771"/>
    </source>
</evidence>
<dbReference type="Gene3D" id="3.30.160.60">
    <property type="entry name" value="Classic Zinc Finger"/>
    <property type="match status" value="1"/>
</dbReference>
<organism evidence="12 13">
    <name type="scientific">Serendipita vermifera MAFF 305830</name>
    <dbReference type="NCBI Taxonomy" id="933852"/>
    <lineage>
        <taxon>Eukaryota</taxon>
        <taxon>Fungi</taxon>
        <taxon>Dikarya</taxon>
        <taxon>Basidiomycota</taxon>
        <taxon>Agaricomycotina</taxon>
        <taxon>Agaricomycetes</taxon>
        <taxon>Sebacinales</taxon>
        <taxon>Serendipitaceae</taxon>
        <taxon>Serendipita</taxon>
    </lineage>
</organism>
<comment type="similarity">
    <text evidence="10">Belongs to the SGF11 family.</text>
</comment>
<evidence type="ECO:0000256" key="9">
    <source>
        <dbReference type="ARBA" id="ARBA00023242"/>
    </source>
</evidence>
<evidence type="ECO:0000313" key="13">
    <source>
        <dbReference type="Proteomes" id="UP000054097"/>
    </source>
</evidence>